<gene>
    <name evidence="1" type="ORF">FHT02_004149</name>
</gene>
<dbReference type="AlphaFoldDB" id="A0A840YT90"/>
<name>A0A840YT90_9SPHN</name>
<sequence>MGPMALQRPWMVRLATLRRCAPKLGEGLLDWVEVWAAGREEEPAGSDRLDHLANDWRVVARQVLHDHDIAAPEFGQEQRHRLTRRSRLV</sequence>
<dbReference type="Proteomes" id="UP000527143">
    <property type="component" value="Unassembled WGS sequence"/>
</dbReference>
<accession>A0A840YT90</accession>
<protein>
    <submittedName>
        <fullName evidence="1">Uncharacterized protein</fullName>
    </submittedName>
</protein>
<organism evidence="1 2">
    <name type="scientific">Sphingomonas xinjiangensis</name>
    <dbReference type="NCBI Taxonomy" id="643568"/>
    <lineage>
        <taxon>Bacteria</taxon>
        <taxon>Pseudomonadati</taxon>
        <taxon>Pseudomonadota</taxon>
        <taxon>Alphaproteobacteria</taxon>
        <taxon>Sphingomonadales</taxon>
        <taxon>Sphingomonadaceae</taxon>
        <taxon>Sphingomonas</taxon>
    </lineage>
</organism>
<comment type="caution">
    <text evidence="1">The sequence shown here is derived from an EMBL/GenBank/DDBJ whole genome shotgun (WGS) entry which is preliminary data.</text>
</comment>
<reference evidence="1 2" key="1">
    <citation type="submission" date="2020-08" db="EMBL/GenBank/DDBJ databases">
        <title>Genomic Encyclopedia of Type Strains, Phase IV (KMG-IV): sequencing the most valuable type-strain genomes for metagenomic binning, comparative biology and taxonomic classification.</title>
        <authorList>
            <person name="Goeker M."/>
        </authorList>
    </citation>
    <scope>NUCLEOTIDE SEQUENCE [LARGE SCALE GENOMIC DNA]</scope>
    <source>
        <strain evidence="1 2">DSM 26736</strain>
    </source>
</reference>
<dbReference type="EMBL" id="JACIJF010000029">
    <property type="protein sequence ID" value="MBB5712888.1"/>
    <property type="molecule type" value="Genomic_DNA"/>
</dbReference>
<evidence type="ECO:0000313" key="2">
    <source>
        <dbReference type="Proteomes" id="UP000527143"/>
    </source>
</evidence>
<keyword evidence="2" id="KW-1185">Reference proteome</keyword>
<evidence type="ECO:0000313" key="1">
    <source>
        <dbReference type="EMBL" id="MBB5712888.1"/>
    </source>
</evidence>
<proteinExistence type="predicted"/>